<sequence>MQYGCESPKDRYPTFLRLIHMWRHLKLLKRLGRGHDPAGIGATEMGSCAVLCPACPHPGKNLPDDWQGAPPSQCLFVGIDANFRLKRKKVSSDSVDPGLNHRYAYFVETKGTCNNHDALKLAHMKGSHGTAASGVGCVECTRHDMKRPCSVSDLQKGERYINMDYLFFSSMGHHSSDMVVISYNIACQWSRYIWDRLLQYEHTFDWQHGAVTFLIPKFHLPAHQSSCQTAYFFNLTVNIGHMDGEAVECGWATINPFASSTKEMGPSAHRDLLDDIFVAVEEWEKDRKNTNPFVVTHPGITLATTRLRLAEEEAAAIASGQSIAIHEKASASYMVSAGIDLEEQQRHLRIDTAALGQHSTDLQCAKIMERCNGLQCQIDAWMEIQQLYMPGIVARRSQASASPSEPAVPILTKGFHLLLPSSVISLPMNVLMTYDATFASEPTCIPIRIASSMASGRNTRARNTIATIEVKVSADAQHYRTAYEALDSLASPLSKMGWKVTLCQLRSEDIKGFEVDPLISRDRIQLSWIWRTPCMEHSGAVRAVDEDRGADESEDTEEALHIEWCKSRARAARWWEECCLLLEEMRCIIAFHEWHASWWEDQAQCRNVDGVLTEGLFAYAHRQADILREMCEHCRTSWASVRNYALAADAALDDLNRFGDHDSEHTLV</sequence>
<organism evidence="1 2">
    <name type="scientific">Grifola frondosa</name>
    <name type="common">Maitake</name>
    <name type="synonym">Polyporus frondosus</name>
    <dbReference type="NCBI Taxonomy" id="5627"/>
    <lineage>
        <taxon>Eukaryota</taxon>
        <taxon>Fungi</taxon>
        <taxon>Dikarya</taxon>
        <taxon>Basidiomycota</taxon>
        <taxon>Agaricomycotina</taxon>
        <taxon>Agaricomycetes</taxon>
        <taxon>Polyporales</taxon>
        <taxon>Grifolaceae</taxon>
        <taxon>Grifola</taxon>
    </lineage>
</organism>
<proteinExistence type="predicted"/>
<dbReference type="OrthoDB" id="3257768at2759"/>
<protein>
    <recommendedName>
        <fullName evidence="3">CxC2-like cysteine cluster KDZ transposase-associated domain-containing protein</fullName>
    </recommendedName>
</protein>
<accession>A0A1C7MFT5</accession>
<dbReference type="EMBL" id="LUGG01000006">
    <property type="protein sequence ID" value="OBZ73874.1"/>
    <property type="molecule type" value="Genomic_DNA"/>
</dbReference>
<dbReference type="AlphaFoldDB" id="A0A1C7MFT5"/>
<dbReference type="InterPro" id="IPR040521">
    <property type="entry name" value="KDZ"/>
</dbReference>
<dbReference type="Proteomes" id="UP000092993">
    <property type="component" value="Unassembled WGS sequence"/>
</dbReference>
<evidence type="ECO:0008006" key="3">
    <source>
        <dbReference type="Google" id="ProtNLM"/>
    </source>
</evidence>
<dbReference type="STRING" id="5627.A0A1C7MFT5"/>
<keyword evidence="2" id="KW-1185">Reference proteome</keyword>
<dbReference type="OMA" id="LMHEDIS"/>
<gene>
    <name evidence="1" type="ORF">A0H81_05915</name>
</gene>
<name>A0A1C7MFT5_GRIFR</name>
<reference evidence="1 2" key="1">
    <citation type="submission" date="2016-03" db="EMBL/GenBank/DDBJ databases">
        <title>Whole genome sequencing of Grifola frondosa 9006-11.</title>
        <authorList>
            <person name="Min B."/>
            <person name="Park H."/>
            <person name="Kim J.-G."/>
            <person name="Cho H."/>
            <person name="Oh Y.-L."/>
            <person name="Kong W.-S."/>
            <person name="Choi I.-G."/>
        </authorList>
    </citation>
    <scope>NUCLEOTIDE SEQUENCE [LARGE SCALE GENOMIC DNA]</scope>
    <source>
        <strain evidence="1 2">9006-11</strain>
    </source>
</reference>
<comment type="caution">
    <text evidence="1">The sequence shown here is derived from an EMBL/GenBank/DDBJ whole genome shotgun (WGS) entry which is preliminary data.</text>
</comment>
<evidence type="ECO:0000313" key="1">
    <source>
        <dbReference type="EMBL" id="OBZ73874.1"/>
    </source>
</evidence>
<evidence type="ECO:0000313" key="2">
    <source>
        <dbReference type="Proteomes" id="UP000092993"/>
    </source>
</evidence>
<dbReference type="Pfam" id="PF18758">
    <property type="entry name" value="KDZ"/>
    <property type="match status" value="1"/>
</dbReference>